<accession>B7PYY8</accession>
<evidence type="ECO:0000256" key="2">
    <source>
        <dbReference type="ARBA" id="ARBA00004123"/>
    </source>
</evidence>
<feature type="domain" description="DDE Tnp4" evidence="13">
    <location>
        <begin position="75"/>
        <end position="224"/>
    </location>
</feature>
<evidence type="ECO:0000256" key="4">
    <source>
        <dbReference type="ARBA" id="ARBA00006958"/>
    </source>
</evidence>
<evidence type="ECO:0000256" key="3">
    <source>
        <dbReference type="ARBA" id="ARBA00004496"/>
    </source>
</evidence>
<reference evidence="14 16" key="1">
    <citation type="submission" date="2008-03" db="EMBL/GenBank/DDBJ databases">
        <title>Annotation of Ixodes scapularis.</title>
        <authorList>
            <consortium name="Ixodes scapularis Genome Project Consortium"/>
            <person name="Caler E."/>
            <person name="Hannick L.I."/>
            <person name="Bidwell S."/>
            <person name="Joardar V."/>
            <person name="Thiagarajan M."/>
            <person name="Amedeo P."/>
            <person name="Galinsky K.J."/>
            <person name="Schobel S."/>
            <person name="Inman J."/>
            <person name="Hostetler J."/>
            <person name="Miller J."/>
            <person name="Hammond M."/>
            <person name="Megy K."/>
            <person name="Lawson D."/>
            <person name="Kodira C."/>
            <person name="Sutton G."/>
            <person name="Meyer J."/>
            <person name="Hill C.A."/>
            <person name="Birren B."/>
            <person name="Nene V."/>
            <person name="Collins F."/>
            <person name="Alarcon-Chaidez F."/>
            <person name="Wikel S."/>
            <person name="Strausberg R."/>
        </authorList>
    </citation>
    <scope>NUCLEOTIDE SEQUENCE [LARGE SCALE GENOMIC DNA]</scope>
    <source>
        <strain evidence="16">Wikel</strain>
        <strain evidence="14">Wikel colony</strain>
    </source>
</reference>
<dbReference type="PRINTS" id="PR02086">
    <property type="entry name" value="PUTNUCHARBI1"/>
</dbReference>
<keyword evidence="10" id="KW-0539">Nucleus</keyword>
<dbReference type="InParanoid" id="B7PYY8"/>
<keyword evidence="16" id="KW-1185">Reference proteome</keyword>
<dbReference type="EMBL" id="DS822941">
    <property type="protein sequence ID" value="EEC11809.1"/>
    <property type="molecule type" value="Genomic_DNA"/>
</dbReference>
<comment type="subcellular location">
    <subcellularLocation>
        <location evidence="3">Cytoplasm</location>
    </subcellularLocation>
    <subcellularLocation>
        <location evidence="2">Nucleus</location>
    </subcellularLocation>
</comment>
<gene>
    <name evidence="14" type="ORF">IscW_ISCW009502</name>
</gene>
<evidence type="ECO:0000256" key="11">
    <source>
        <dbReference type="ARBA" id="ARBA00030126"/>
    </source>
</evidence>
<dbReference type="AlphaFoldDB" id="B7PYY8"/>
<evidence type="ECO:0000256" key="9">
    <source>
        <dbReference type="ARBA" id="ARBA00022801"/>
    </source>
</evidence>
<proteinExistence type="inferred from homology"/>
<dbReference type="VEuPathDB" id="VectorBase:ISCI009502"/>
<dbReference type="VEuPathDB" id="VectorBase:ISCP_031867"/>
<keyword evidence="9" id="KW-0378">Hydrolase</keyword>
<evidence type="ECO:0000256" key="10">
    <source>
        <dbReference type="ARBA" id="ARBA00023242"/>
    </source>
</evidence>
<dbReference type="GO" id="GO:0005737">
    <property type="term" value="C:cytoplasm"/>
    <property type="evidence" value="ECO:0007669"/>
    <property type="project" value="UniProtKB-SubCell"/>
</dbReference>
<dbReference type="Proteomes" id="UP000001555">
    <property type="component" value="Unassembled WGS sequence"/>
</dbReference>
<dbReference type="PaxDb" id="6945-B7PYY8"/>
<evidence type="ECO:0000259" key="13">
    <source>
        <dbReference type="Pfam" id="PF13359"/>
    </source>
</evidence>
<dbReference type="OrthoDB" id="6475555at2759"/>
<dbReference type="HOGENOM" id="CLU_018552_3_2_1"/>
<evidence type="ECO:0000256" key="1">
    <source>
        <dbReference type="ARBA" id="ARBA00001968"/>
    </source>
</evidence>
<dbReference type="PANTHER" id="PTHR22930">
    <property type="match status" value="1"/>
</dbReference>
<name>B7PYY8_IXOSC</name>
<keyword evidence="8" id="KW-0479">Metal-binding</keyword>
<dbReference type="VEuPathDB" id="VectorBase:ISCW009502"/>
<sequence length="275" mass="30629">MTSSSNSSTTNPSHSRPVRAVQIHVFECVGRVGAAVVDASPDFIKWPDPEAAKSIIAGFEARSGFPGVIGAIGRSHIPIRCPVDDSERFRNRLDFHSVVLQAVCDHRMVFLDCSAGHPGSTSDMLVFRRSLFIQSLEASKFPFDSHMVGDATFPIGPHLMVPFEDDGELGEEEASFNEKIFDGCETIERALALLKGRFRRLQGLETGRRDLVVTIIIMACVLHNACIMWDDLLEEFKVYRRSLDNDDGDDLVEVEEIRQGVVKRRKLASALARKR</sequence>
<evidence type="ECO:0000256" key="6">
    <source>
        <dbReference type="ARBA" id="ARBA00022490"/>
    </source>
</evidence>
<comment type="similarity">
    <text evidence="4">Belongs to the HARBI1 family.</text>
</comment>
<dbReference type="GO" id="GO:0046872">
    <property type="term" value="F:metal ion binding"/>
    <property type="evidence" value="ECO:0007669"/>
    <property type="project" value="UniProtKB-KW"/>
</dbReference>
<evidence type="ECO:0000256" key="12">
    <source>
        <dbReference type="ARBA" id="ARBA00045850"/>
    </source>
</evidence>
<dbReference type="EMBL" id="ABJB010483403">
    <property type="status" value="NOT_ANNOTATED_CDS"/>
    <property type="molecule type" value="Genomic_DNA"/>
</dbReference>
<dbReference type="InterPro" id="IPR026103">
    <property type="entry name" value="HARBI1_animal"/>
</dbReference>
<evidence type="ECO:0000256" key="7">
    <source>
        <dbReference type="ARBA" id="ARBA00022722"/>
    </source>
</evidence>
<dbReference type="GO" id="GO:0005634">
    <property type="term" value="C:nucleus"/>
    <property type="evidence" value="ECO:0007669"/>
    <property type="project" value="UniProtKB-SubCell"/>
</dbReference>
<dbReference type="EnsemblMetazoa" id="ISCW009502-RA">
    <property type="protein sequence ID" value="ISCW009502-PA"/>
    <property type="gene ID" value="ISCW009502"/>
</dbReference>
<evidence type="ECO:0000256" key="8">
    <source>
        <dbReference type="ARBA" id="ARBA00022723"/>
    </source>
</evidence>
<dbReference type="InterPro" id="IPR027806">
    <property type="entry name" value="HARBI1_dom"/>
</dbReference>
<dbReference type="EMBL" id="ABJB010694218">
    <property type="status" value="NOT_ANNOTATED_CDS"/>
    <property type="molecule type" value="Genomic_DNA"/>
</dbReference>
<comment type="function">
    <text evidence="12">Transposase-derived protein that may have nuclease activity. Does not have transposase activity.</text>
</comment>
<evidence type="ECO:0000256" key="5">
    <source>
        <dbReference type="ARBA" id="ARBA00015519"/>
    </source>
</evidence>
<organism>
    <name type="scientific">Ixodes scapularis</name>
    <name type="common">Black-legged tick</name>
    <name type="synonym">Deer tick</name>
    <dbReference type="NCBI Taxonomy" id="6945"/>
    <lineage>
        <taxon>Eukaryota</taxon>
        <taxon>Metazoa</taxon>
        <taxon>Ecdysozoa</taxon>
        <taxon>Arthropoda</taxon>
        <taxon>Chelicerata</taxon>
        <taxon>Arachnida</taxon>
        <taxon>Acari</taxon>
        <taxon>Parasitiformes</taxon>
        <taxon>Ixodida</taxon>
        <taxon>Ixodoidea</taxon>
        <taxon>Ixodidae</taxon>
        <taxon>Ixodinae</taxon>
        <taxon>Ixodes</taxon>
    </lineage>
</organism>
<keyword evidence="7" id="KW-0540">Nuclease</keyword>
<comment type="cofactor">
    <cofactor evidence="1">
        <name>a divalent metal cation</name>
        <dbReference type="ChEBI" id="CHEBI:60240"/>
    </cofactor>
</comment>
<keyword evidence="6" id="KW-0963">Cytoplasm</keyword>
<reference evidence="15" key="2">
    <citation type="submission" date="2020-05" db="UniProtKB">
        <authorList>
            <consortium name="EnsemblMetazoa"/>
        </authorList>
    </citation>
    <scope>IDENTIFICATION</scope>
    <source>
        <strain evidence="15">wikel</strain>
    </source>
</reference>
<protein>
    <recommendedName>
        <fullName evidence="5">Putative nuclease HARBI1</fullName>
    </recommendedName>
    <alternativeName>
        <fullName evidence="11">Harbinger transposase-derived nuclease</fullName>
    </alternativeName>
</protein>
<evidence type="ECO:0000313" key="15">
    <source>
        <dbReference type="EnsemblMetazoa" id="ISCW009502-PA"/>
    </source>
</evidence>
<evidence type="ECO:0000313" key="14">
    <source>
        <dbReference type="EMBL" id="EEC11809.1"/>
    </source>
</evidence>
<dbReference type="GO" id="GO:0016787">
    <property type="term" value="F:hydrolase activity"/>
    <property type="evidence" value="ECO:0007669"/>
    <property type="project" value="UniProtKB-KW"/>
</dbReference>
<dbReference type="InterPro" id="IPR045249">
    <property type="entry name" value="HARBI1-like"/>
</dbReference>
<dbReference type="PANTHER" id="PTHR22930:SF85">
    <property type="entry name" value="GH03217P-RELATED"/>
    <property type="match status" value="1"/>
</dbReference>
<evidence type="ECO:0000313" key="16">
    <source>
        <dbReference type="Proteomes" id="UP000001555"/>
    </source>
</evidence>
<dbReference type="GO" id="GO:0004518">
    <property type="term" value="F:nuclease activity"/>
    <property type="evidence" value="ECO:0007669"/>
    <property type="project" value="UniProtKB-KW"/>
</dbReference>
<dbReference type="Pfam" id="PF13359">
    <property type="entry name" value="DDE_Tnp_4"/>
    <property type="match status" value="1"/>
</dbReference>